<dbReference type="EMBL" id="QEFD01000208">
    <property type="protein sequence ID" value="PVU74489.1"/>
    <property type="molecule type" value="Genomic_DNA"/>
</dbReference>
<reference evidence="1 2" key="1">
    <citation type="journal article" date="2015" name="Appl. Environ. Microbiol.">
        <title>Nanoarchaeota, Their Sulfolobales Host, and Nanoarchaeota Virus Distribution across Yellowstone National Park Hot Springs.</title>
        <authorList>
            <person name="Munson-McGee J.H."/>
            <person name="Field E.K."/>
            <person name="Bateson M."/>
            <person name="Rooney C."/>
            <person name="Stepanauskas R."/>
            <person name="Young M.J."/>
        </authorList>
    </citation>
    <scope>NUCLEOTIDE SEQUENCE [LARGE SCALE GENOMIC DNA]</scope>
    <source>
        <strain evidence="1">SCGC AC-742_N10</strain>
    </source>
</reference>
<gene>
    <name evidence="1" type="ORF">DDW13_07245</name>
</gene>
<dbReference type="AlphaFoldDB" id="A0A2T9X339"/>
<evidence type="ECO:0000313" key="2">
    <source>
        <dbReference type="Proteomes" id="UP000245638"/>
    </source>
</evidence>
<organism evidence="1 2">
    <name type="scientific">Acidianus hospitalis</name>
    <dbReference type="NCBI Taxonomy" id="563177"/>
    <lineage>
        <taxon>Archaea</taxon>
        <taxon>Thermoproteota</taxon>
        <taxon>Thermoprotei</taxon>
        <taxon>Sulfolobales</taxon>
        <taxon>Sulfolobaceae</taxon>
        <taxon>Acidianus</taxon>
    </lineage>
</organism>
<protein>
    <submittedName>
        <fullName evidence="1">Uncharacterized protein</fullName>
    </submittedName>
</protein>
<dbReference type="Gene3D" id="3.40.50.1010">
    <property type="entry name" value="5'-nuclease"/>
    <property type="match status" value="1"/>
</dbReference>
<dbReference type="Proteomes" id="UP000245638">
    <property type="component" value="Unassembled WGS sequence"/>
</dbReference>
<accession>A0A2T9X339</accession>
<name>A0A2T9X339_9CREN</name>
<comment type="caution">
    <text evidence="1">The sequence shown here is derived from an EMBL/GenBank/DDBJ whole genome shotgun (WGS) entry which is preliminary data.</text>
</comment>
<proteinExistence type="predicted"/>
<sequence>MAEEKKISINDALAYVIMQNNNINEIYTFFN</sequence>
<evidence type="ECO:0000313" key="1">
    <source>
        <dbReference type="EMBL" id="PVU74489.1"/>
    </source>
</evidence>